<dbReference type="AlphaFoldDB" id="A0A7R9JJC7"/>
<evidence type="ECO:0000313" key="1">
    <source>
        <dbReference type="EMBL" id="CAD7580113.1"/>
    </source>
</evidence>
<sequence>MSLDGTYSSPMASLVLTDSSQLTSDSQHLGEFSSDILWFSLVIELDTISSLPASTCSWEFVAVTAASHLRKNYPSSPEQNSNRKLPILGSLAQHKTGALANYVTEADN</sequence>
<dbReference type="EMBL" id="OE196710">
    <property type="protein sequence ID" value="CAD7580113.1"/>
    <property type="molecule type" value="Genomic_DNA"/>
</dbReference>
<accession>A0A7R9JJC7</accession>
<reference evidence="1" key="1">
    <citation type="submission" date="2020-11" db="EMBL/GenBank/DDBJ databases">
        <authorList>
            <person name="Tran Van P."/>
        </authorList>
    </citation>
    <scope>NUCLEOTIDE SEQUENCE</scope>
</reference>
<proteinExistence type="predicted"/>
<organism evidence="1">
    <name type="scientific">Timema californicum</name>
    <name type="common">California timema</name>
    <name type="synonym">Walking stick</name>
    <dbReference type="NCBI Taxonomy" id="61474"/>
    <lineage>
        <taxon>Eukaryota</taxon>
        <taxon>Metazoa</taxon>
        <taxon>Ecdysozoa</taxon>
        <taxon>Arthropoda</taxon>
        <taxon>Hexapoda</taxon>
        <taxon>Insecta</taxon>
        <taxon>Pterygota</taxon>
        <taxon>Neoptera</taxon>
        <taxon>Polyneoptera</taxon>
        <taxon>Phasmatodea</taxon>
        <taxon>Timematodea</taxon>
        <taxon>Timematoidea</taxon>
        <taxon>Timematidae</taxon>
        <taxon>Timema</taxon>
    </lineage>
</organism>
<name>A0A7R9JJC7_TIMCA</name>
<protein>
    <submittedName>
        <fullName evidence="1">(California timema) hypothetical protein</fullName>
    </submittedName>
</protein>
<gene>
    <name evidence="1" type="ORF">TCMB3V08_LOCUS12646</name>
</gene>